<comment type="similarity">
    <text evidence="1">Belongs to the CapA family.</text>
</comment>
<evidence type="ECO:0000313" key="4">
    <source>
        <dbReference type="EMBL" id="OGY13830.1"/>
    </source>
</evidence>
<dbReference type="EMBL" id="MHCC01000008">
    <property type="protein sequence ID" value="OGY13830.1"/>
    <property type="molecule type" value="Genomic_DNA"/>
</dbReference>
<dbReference type="PANTHER" id="PTHR33393:SF13">
    <property type="entry name" value="PGA BIOSYNTHESIS PROTEIN CAPA"/>
    <property type="match status" value="1"/>
</dbReference>
<sequence>MIKKASVSIFIFIIASFIVLIYQKLQFEKLDGLISPYKLQSNEVVVSPLTIDQIFRRDHENMDNTITLIATGDVMLGRVVNQKSIASNNFNWPFEKTSDLLKSVDITLVNLEGPITNDCKPTGSGMVFCADKRTIGGLAHSGIDIANIANNHIGNYGEKGEENTKGVLKSAGIIFSGAKETAYKEIDGIKFAFLGYNEIPPKDQGINWAVEENIAHDINIAKENASVVVVSFHWGVEYKDQPTKRQEALAHLAVDSGADLIIGNHPHWYQPIEVYKNKVIVYSHGNFIFDQMWSQRTREGVVGKYTFSGSNLVDVEFVPVVIENFGQPRLATEEEKNKILTHMEEESKKLEKSL</sequence>
<accession>A0A1G1VEG3</accession>
<evidence type="ECO:0000256" key="2">
    <source>
        <dbReference type="SAM" id="Phobius"/>
    </source>
</evidence>
<dbReference type="PANTHER" id="PTHR33393">
    <property type="entry name" value="POLYGLUTAMINE SYNTHESIS ACCESSORY PROTEIN RV0574C-RELATED"/>
    <property type="match status" value="1"/>
</dbReference>
<evidence type="ECO:0000256" key="1">
    <source>
        <dbReference type="ARBA" id="ARBA00005662"/>
    </source>
</evidence>
<dbReference type="InterPro" id="IPR019079">
    <property type="entry name" value="Capsule_synth_CapA"/>
</dbReference>
<dbReference type="InterPro" id="IPR052169">
    <property type="entry name" value="CW_Biosynth-Accessory"/>
</dbReference>
<dbReference type="AlphaFoldDB" id="A0A1G1VEG3"/>
<dbReference type="Proteomes" id="UP000178659">
    <property type="component" value="Unassembled WGS sequence"/>
</dbReference>
<protein>
    <recommendedName>
        <fullName evidence="3">Capsule synthesis protein CapA domain-containing protein</fullName>
    </recommendedName>
</protein>
<feature type="transmembrane region" description="Helical" evidence="2">
    <location>
        <begin position="7"/>
        <end position="25"/>
    </location>
</feature>
<keyword evidence="2" id="KW-1133">Transmembrane helix</keyword>
<dbReference type="Pfam" id="PF09587">
    <property type="entry name" value="PGA_cap"/>
    <property type="match status" value="1"/>
</dbReference>
<comment type="caution">
    <text evidence="4">The sequence shown here is derived from an EMBL/GenBank/DDBJ whole genome shotgun (WGS) entry which is preliminary data.</text>
</comment>
<evidence type="ECO:0000259" key="3">
    <source>
        <dbReference type="SMART" id="SM00854"/>
    </source>
</evidence>
<gene>
    <name evidence="4" type="ORF">A3A77_03565</name>
</gene>
<organism evidence="4 5">
    <name type="scientific">Candidatus Blackburnbacteria bacterium RIFCSPLOWO2_01_FULL_40_20</name>
    <dbReference type="NCBI Taxonomy" id="1797519"/>
    <lineage>
        <taxon>Bacteria</taxon>
        <taxon>Candidatus Blackburniibacteriota</taxon>
    </lineage>
</organism>
<proteinExistence type="inferred from homology"/>
<dbReference type="SMART" id="SM00854">
    <property type="entry name" value="PGA_cap"/>
    <property type="match status" value="1"/>
</dbReference>
<keyword evidence="2" id="KW-0812">Transmembrane</keyword>
<keyword evidence="2" id="KW-0472">Membrane</keyword>
<dbReference type="SUPFAM" id="SSF56300">
    <property type="entry name" value="Metallo-dependent phosphatases"/>
    <property type="match status" value="1"/>
</dbReference>
<evidence type="ECO:0000313" key="5">
    <source>
        <dbReference type="Proteomes" id="UP000178659"/>
    </source>
</evidence>
<feature type="domain" description="Capsule synthesis protein CapA" evidence="3">
    <location>
        <begin position="67"/>
        <end position="291"/>
    </location>
</feature>
<name>A0A1G1VEG3_9BACT</name>
<dbReference type="Gene3D" id="3.60.21.10">
    <property type="match status" value="1"/>
</dbReference>
<dbReference type="CDD" id="cd07381">
    <property type="entry name" value="MPP_CapA"/>
    <property type="match status" value="1"/>
</dbReference>
<reference evidence="4 5" key="1">
    <citation type="journal article" date="2016" name="Nat. Commun.">
        <title>Thousands of microbial genomes shed light on interconnected biogeochemical processes in an aquifer system.</title>
        <authorList>
            <person name="Anantharaman K."/>
            <person name="Brown C.T."/>
            <person name="Hug L.A."/>
            <person name="Sharon I."/>
            <person name="Castelle C.J."/>
            <person name="Probst A.J."/>
            <person name="Thomas B.C."/>
            <person name="Singh A."/>
            <person name="Wilkins M.J."/>
            <person name="Karaoz U."/>
            <person name="Brodie E.L."/>
            <person name="Williams K.H."/>
            <person name="Hubbard S.S."/>
            <person name="Banfield J.F."/>
        </authorList>
    </citation>
    <scope>NUCLEOTIDE SEQUENCE [LARGE SCALE GENOMIC DNA]</scope>
</reference>
<dbReference type="InterPro" id="IPR029052">
    <property type="entry name" value="Metallo-depent_PP-like"/>
</dbReference>